<evidence type="ECO:0000313" key="1">
    <source>
        <dbReference type="EMBL" id="EGT44491.1"/>
    </source>
</evidence>
<proteinExistence type="predicted"/>
<gene>
    <name evidence="1" type="ORF">CAEBREN_19682</name>
</gene>
<dbReference type="Proteomes" id="UP000008068">
    <property type="component" value="Unassembled WGS sequence"/>
</dbReference>
<protein>
    <submittedName>
        <fullName evidence="1">Uncharacterized protein</fullName>
    </submittedName>
</protein>
<dbReference type="AlphaFoldDB" id="G0MUY6"/>
<accession>G0MUY6</accession>
<dbReference type="InParanoid" id="G0MUY6"/>
<name>G0MUY6_CAEBE</name>
<dbReference type="HOGENOM" id="CLU_3392680_0_0_1"/>
<evidence type="ECO:0000313" key="2">
    <source>
        <dbReference type="Proteomes" id="UP000008068"/>
    </source>
</evidence>
<dbReference type="EMBL" id="GL379813">
    <property type="protein sequence ID" value="EGT44491.1"/>
    <property type="molecule type" value="Genomic_DNA"/>
</dbReference>
<reference evidence="2" key="1">
    <citation type="submission" date="2011-07" db="EMBL/GenBank/DDBJ databases">
        <authorList>
            <consortium name="Caenorhabditis brenneri Sequencing and Analysis Consortium"/>
            <person name="Wilson R.K."/>
        </authorList>
    </citation>
    <scope>NUCLEOTIDE SEQUENCE [LARGE SCALE GENOMIC DNA]</scope>
    <source>
        <strain evidence="2">PB2801</strain>
    </source>
</reference>
<keyword evidence="2" id="KW-1185">Reference proteome</keyword>
<sequence>MSRNKFASICSVIGKRVDSFHISSATTDTTQF</sequence>
<organism evidence="2">
    <name type="scientific">Caenorhabditis brenneri</name>
    <name type="common">Nematode worm</name>
    <dbReference type="NCBI Taxonomy" id="135651"/>
    <lineage>
        <taxon>Eukaryota</taxon>
        <taxon>Metazoa</taxon>
        <taxon>Ecdysozoa</taxon>
        <taxon>Nematoda</taxon>
        <taxon>Chromadorea</taxon>
        <taxon>Rhabditida</taxon>
        <taxon>Rhabditina</taxon>
        <taxon>Rhabditomorpha</taxon>
        <taxon>Rhabditoidea</taxon>
        <taxon>Rhabditidae</taxon>
        <taxon>Peloderinae</taxon>
        <taxon>Caenorhabditis</taxon>
    </lineage>
</organism>